<organism evidence="3 4">
    <name type="scientific">Saccoglossus kowalevskii</name>
    <name type="common">Acorn worm</name>
    <dbReference type="NCBI Taxonomy" id="10224"/>
    <lineage>
        <taxon>Eukaryota</taxon>
        <taxon>Metazoa</taxon>
        <taxon>Hemichordata</taxon>
        <taxon>Enteropneusta</taxon>
        <taxon>Harrimaniidae</taxon>
        <taxon>Saccoglossus</taxon>
    </lineage>
</organism>
<dbReference type="Proteomes" id="UP000694865">
    <property type="component" value="Unplaced"/>
</dbReference>
<accession>A0ABM0GS45</accession>
<keyword evidence="2" id="KW-0175">Coiled coil</keyword>
<evidence type="ECO:0000313" key="4">
    <source>
        <dbReference type="RefSeq" id="XP_002736148.1"/>
    </source>
</evidence>
<evidence type="ECO:0000256" key="1">
    <source>
        <dbReference type="ARBA" id="ARBA00008686"/>
    </source>
</evidence>
<name>A0ABM0GS45_SACKO</name>
<proteinExistence type="inferred from homology"/>
<dbReference type="GeneID" id="100374124"/>
<reference evidence="4" key="1">
    <citation type="submission" date="2025-08" db="UniProtKB">
        <authorList>
            <consortium name="RefSeq"/>
        </authorList>
    </citation>
    <scope>IDENTIFICATION</scope>
    <source>
        <tissue evidence="4">Testes</tissue>
    </source>
</reference>
<feature type="coiled-coil region" evidence="2">
    <location>
        <begin position="170"/>
        <end position="204"/>
    </location>
</feature>
<dbReference type="PANTHER" id="PTHR16294">
    <property type="entry name" value="DYSTROBREVIN BINDING PROTEIN 1 DYSBINDIN"/>
    <property type="match status" value="1"/>
</dbReference>
<comment type="similarity">
    <text evidence="1">Belongs to the dysbindin family.</text>
</comment>
<gene>
    <name evidence="4" type="primary">LOC100374124</name>
</gene>
<evidence type="ECO:0000313" key="3">
    <source>
        <dbReference type="Proteomes" id="UP000694865"/>
    </source>
</evidence>
<dbReference type="InterPro" id="IPR007531">
    <property type="entry name" value="Dysbindin"/>
</dbReference>
<protein>
    <submittedName>
        <fullName evidence="4">Dysbindin-A-like</fullName>
    </submittedName>
</protein>
<dbReference type="PANTHER" id="PTHR16294:SF6">
    <property type="entry name" value="DYNAMIN N-TERMINAL DOMAIN-CONTAINING PROTEIN"/>
    <property type="match status" value="1"/>
</dbReference>
<dbReference type="RefSeq" id="XP_002736148.1">
    <property type="nucleotide sequence ID" value="XM_002736102.2"/>
</dbReference>
<keyword evidence="3" id="KW-1185">Reference proteome</keyword>
<evidence type="ECO:0000256" key="2">
    <source>
        <dbReference type="SAM" id="Coils"/>
    </source>
</evidence>
<sequence length="227" mass="26485">MFDNFKERLQNVQHDLTTGLKNLTTKAKEVGKTGRRSEVPVGSPEFIAKPPLDAGAELLNKYQLEWIDLHRDIEDSAKKAIIVDNEILKQLSKFEKQVDALSQFNNQLTSLPKLSEDLQNVAISIGSLEGQFEEVEGMMTYLEDLCDEEEHIRNVQGHKNQMLAYKEIKRQEEEVLKAQLQSEYEQKVREIERNENAKMEERQKTFQDVFNRDMQHYKEHGEMNCKN</sequence>